<feature type="compositionally biased region" description="Basic and acidic residues" evidence="1">
    <location>
        <begin position="443"/>
        <end position="456"/>
    </location>
</feature>
<dbReference type="EMBL" id="CP144746">
    <property type="protein sequence ID" value="WVZ59015.1"/>
    <property type="molecule type" value="Genomic_DNA"/>
</dbReference>
<feature type="domain" description="DUF4220" evidence="3">
    <location>
        <begin position="64"/>
        <end position="211"/>
    </location>
</feature>
<feature type="non-terminal residue" evidence="4">
    <location>
        <position position="561"/>
    </location>
</feature>
<sequence>AHHTDQQSEEGGADDESAGDHSAPRDTVHSTRPTQIKNQNKPLLNLQGHHNIRRWQSCPTRRRQAAKRVFNITMAELSFLSDFFYSRHALLFANGFPFLRLFLSSLLVGAIAYMAVAIKKFSKIATFDELSRVHHGVVFTWILLSLLGAKEMIEIYGYVFSDWTKVLLVCNYVRHPWWLRGPVMEMIVRLLCRHSPAKRWHGRIGQYNLVSESGVPWSHTSLPEHVQEALLLSLRSLQRNGNPAQDSYLDKAFSAALPAAAELREQVHAKVDGLKGDVQRVLLWHIATCYCQIHLALADRRRWWVRIPGIWTRLFVKRPELGDIEKHHVTATRLSQYCAHALRLRSPLIPGNDIITAAVLDRVIKETRKALKRCRSIQDKFAKLQEMVHSQNDDQGSRDEARQNVQGSLDNTSAADEARQNDHASPPIEARQNDQGSPSRNNSGDESRKNDQESPRPGDTLLLMGSELGQILIDATSDKDRWAFLAQLWAGFVLHLAESTRASQHKIYLSTGGELMTHLWALLSHAGLMGDVKHGETETGTAATPFQEAQREALDIQNPIS</sequence>
<dbReference type="InterPro" id="IPR007658">
    <property type="entry name" value="DUF594"/>
</dbReference>
<keyword evidence="2" id="KW-1133">Transmembrane helix</keyword>
<dbReference type="Pfam" id="PF04578">
    <property type="entry name" value="DUF594"/>
    <property type="match status" value="1"/>
</dbReference>
<protein>
    <recommendedName>
        <fullName evidence="3">DUF4220 domain-containing protein</fullName>
    </recommendedName>
</protein>
<evidence type="ECO:0000256" key="1">
    <source>
        <dbReference type="SAM" id="MobiDB-lite"/>
    </source>
</evidence>
<evidence type="ECO:0000313" key="4">
    <source>
        <dbReference type="EMBL" id="WVZ59015.1"/>
    </source>
</evidence>
<organism evidence="4 5">
    <name type="scientific">Paspalum notatum var. saurae</name>
    <dbReference type="NCBI Taxonomy" id="547442"/>
    <lineage>
        <taxon>Eukaryota</taxon>
        <taxon>Viridiplantae</taxon>
        <taxon>Streptophyta</taxon>
        <taxon>Embryophyta</taxon>
        <taxon>Tracheophyta</taxon>
        <taxon>Spermatophyta</taxon>
        <taxon>Magnoliopsida</taxon>
        <taxon>Liliopsida</taxon>
        <taxon>Poales</taxon>
        <taxon>Poaceae</taxon>
        <taxon>PACMAD clade</taxon>
        <taxon>Panicoideae</taxon>
        <taxon>Andropogonodae</taxon>
        <taxon>Paspaleae</taxon>
        <taxon>Paspalinae</taxon>
        <taxon>Paspalum</taxon>
    </lineage>
</organism>
<feature type="region of interest" description="Disordered" evidence="1">
    <location>
        <begin position="410"/>
        <end position="462"/>
    </location>
</feature>
<proteinExistence type="predicted"/>
<feature type="transmembrane region" description="Helical" evidence="2">
    <location>
        <begin position="98"/>
        <end position="118"/>
    </location>
</feature>
<feature type="compositionally biased region" description="Basic and acidic residues" evidence="1">
    <location>
        <begin position="18"/>
        <end position="29"/>
    </location>
</feature>
<name>A0AAQ3SR94_PASNO</name>
<reference evidence="4 5" key="1">
    <citation type="submission" date="2024-02" db="EMBL/GenBank/DDBJ databases">
        <title>High-quality chromosome-scale genome assembly of Pensacola bahiagrass (Paspalum notatum Flugge var. saurae).</title>
        <authorList>
            <person name="Vega J.M."/>
            <person name="Podio M."/>
            <person name="Orjuela J."/>
            <person name="Siena L.A."/>
            <person name="Pessino S.C."/>
            <person name="Combes M.C."/>
            <person name="Mariac C."/>
            <person name="Albertini E."/>
            <person name="Pupilli F."/>
            <person name="Ortiz J.P.A."/>
            <person name="Leblanc O."/>
        </authorList>
    </citation>
    <scope>NUCLEOTIDE SEQUENCE [LARGE SCALE GENOMIC DNA]</scope>
    <source>
        <strain evidence="4">R1</strain>
        <tissue evidence="4">Leaf</tissue>
    </source>
</reference>
<evidence type="ECO:0000259" key="3">
    <source>
        <dbReference type="Pfam" id="PF13968"/>
    </source>
</evidence>
<feature type="region of interest" description="Disordered" evidence="1">
    <location>
        <begin position="1"/>
        <end position="42"/>
    </location>
</feature>
<dbReference type="PANTHER" id="PTHR31325">
    <property type="entry name" value="OS01G0798800 PROTEIN-RELATED"/>
    <property type="match status" value="1"/>
</dbReference>
<evidence type="ECO:0000313" key="5">
    <source>
        <dbReference type="Proteomes" id="UP001341281"/>
    </source>
</evidence>
<dbReference type="Proteomes" id="UP001341281">
    <property type="component" value="Chromosome 02"/>
</dbReference>
<feature type="compositionally biased region" description="Polar residues" evidence="1">
    <location>
        <begin position="433"/>
        <end position="442"/>
    </location>
</feature>
<gene>
    <name evidence="4" type="ORF">U9M48_009225</name>
</gene>
<feature type="compositionally biased region" description="Polar residues" evidence="1">
    <location>
        <begin position="30"/>
        <end position="42"/>
    </location>
</feature>
<accession>A0AAQ3SR94</accession>
<dbReference type="AlphaFoldDB" id="A0AAQ3SR94"/>
<keyword evidence="2" id="KW-0812">Transmembrane</keyword>
<keyword evidence="5" id="KW-1185">Reference proteome</keyword>
<feature type="compositionally biased region" description="Acidic residues" evidence="1">
    <location>
        <begin position="7"/>
        <end position="17"/>
    </location>
</feature>
<dbReference type="InterPro" id="IPR025315">
    <property type="entry name" value="DUF4220"/>
</dbReference>
<keyword evidence="2" id="KW-0472">Membrane</keyword>
<evidence type="ECO:0000256" key="2">
    <source>
        <dbReference type="SAM" id="Phobius"/>
    </source>
</evidence>
<dbReference type="Pfam" id="PF13968">
    <property type="entry name" value="DUF4220"/>
    <property type="match status" value="1"/>
</dbReference>